<keyword evidence="3" id="KW-1003">Cell membrane</keyword>
<dbReference type="PANTHER" id="PTHR40074:SF2">
    <property type="entry name" value="O-ACETYLTRANSFERASE WECH"/>
    <property type="match status" value="1"/>
</dbReference>
<dbReference type="GO" id="GO:0016746">
    <property type="term" value="F:acyltransferase activity"/>
    <property type="evidence" value="ECO:0007669"/>
    <property type="project" value="UniProtKB-KW"/>
</dbReference>
<dbReference type="Pfam" id="PF01757">
    <property type="entry name" value="Acyl_transf_3"/>
    <property type="match status" value="1"/>
</dbReference>
<feature type="transmembrane region" description="Helical" evidence="7">
    <location>
        <begin position="403"/>
        <end position="421"/>
    </location>
</feature>
<feature type="transmembrane region" description="Helical" evidence="7">
    <location>
        <begin position="349"/>
        <end position="367"/>
    </location>
</feature>
<keyword evidence="9" id="KW-0012">Acyltransferase</keyword>
<keyword evidence="10" id="KW-1185">Reference proteome</keyword>
<keyword evidence="9" id="KW-0808">Transferase</keyword>
<evidence type="ECO:0000256" key="5">
    <source>
        <dbReference type="ARBA" id="ARBA00022989"/>
    </source>
</evidence>
<evidence type="ECO:0000256" key="2">
    <source>
        <dbReference type="ARBA" id="ARBA00007400"/>
    </source>
</evidence>
<evidence type="ECO:0000256" key="3">
    <source>
        <dbReference type="ARBA" id="ARBA00022475"/>
    </source>
</evidence>
<evidence type="ECO:0000256" key="1">
    <source>
        <dbReference type="ARBA" id="ARBA00004651"/>
    </source>
</evidence>
<feature type="transmembrane region" description="Helical" evidence="7">
    <location>
        <begin position="262"/>
        <end position="283"/>
    </location>
</feature>
<evidence type="ECO:0000256" key="4">
    <source>
        <dbReference type="ARBA" id="ARBA00022692"/>
    </source>
</evidence>
<comment type="similarity">
    <text evidence="2">Belongs to the acyltransferase 3 family.</text>
</comment>
<evidence type="ECO:0000259" key="8">
    <source>
        <dbReference type="Pfam" id="PF01757"/>
    </source>
</evidence>
<dbReference type="RefSeq" id="WP_197448480.1">
    <property type="nucleotide sequence ID" value="NZ_CP053381.1"/>
</dbReference>
<accession>A0ABX7W7B6</accession>
<reference evidence="9 10" key="1">
    <citation type="journal article" date="2021" name="Front. Microbiol.">
        <title>Aerobic Denitrification and Heterotrophic Sulfur Oxidation in the Genus Halomonas Revealed by Six Novel Species Characterizations and Genome-Based Analysis.</title>
        <authorList>
            <person name="Wang L."/>
            <person name="Shao Z."/>
        </authorList>
    </citation>
    <scope>NUCLEOTIDE SEQUENCE [LARGE SCALE GENOMIC DNA]</scope>
    <source>
        <strain evidence="9 10">MCCC 1A11059</strain>
    </source>
</reference>
<proteinExistence type="inferred from homology"/>
<evidence type="ECO:0000313" key="10">
    <source>
        <dbReference type="Proteomes" id="UP000671868"/>
    </source>
</evidence>
<keyword evidence="6 7" id="KW-0472">Membrane</keyword>
<dbReference type="Proteomes" id="UP000671868">
    <property type="component" value="Chromosome"/>
</dbReference>
<feature type="transmembrane region" description="Helical" evidence="7">
    <location>
        <begin position="12"/>
        <end position="32"/>
    </location>
</feature>
<keyword evidence="5 7" id="KW-1133">Transmembrane helix</keyword>
<feature type="transmembrane region" description="Helical" evidence="7">
    <location>
        <begin position="96"/>
        <end position="117"/>
    </location>
</feature>
<feature type="transmembrane region" description="Helical" evidence="7">
    <location>
        <begin position="198"/>
        <end position="218"/>
    </location>
</feature>
<evidence type="ECO:0000256" key="7">
    <source>
        <dbReference type="SAM" id="Phobius"/>
    </source>
</evidence>
<dbReference type="EMBL" id="CP053381">
    <property type="protein sequence ID" value="QTP56273.1"/>
    <property type="molecule type" value="Genomic_DNA"/>
</dbReference>
<gene>
    <name evidence="9" type="ORF">HNO51_17250</name>
</gene>
<dbReference type="InterPro" id="IPR002656">
    <property type="entry name" value="Acyl_transf_3_dom"/>
</dbReference>
<keyword evidence="4 7" id="KW-0812">Transmembrane</keyword>
<feature type="transmembrane region" description="Helical" evidence="7">
    <location>
        <begin position="374"/>
        <end position="397"/>
    </location>
</feature>
<feature type="transmembrane region" description="Helical" evidence="7">
    <location>
        <begin position="129"/>
        <end position="149"/>
    </location>
</feature>
<evidence type="ECO:0000256" key="6">
    <source>
        <dbReference type="ARBA" id="ARBA00023136"/>
    </source>
</evidence>
<dbReference type="PANTHER" id="PTHR40074">
    <property type="entry name" value="O-ACETYLTRANSFERASE WECH"/>
    <property type="match status" value="1"/>
</dbReference>
<feature type="domain" description="Acyltransferase 3" evidence="8">
    <location>
        <begin position="7"/>
        <end position="364"/>
    </location>
</feature>
<feature type="transmembrane region" description="Helical" evidence="7">
    <location>
        <begin position="230"/>
        <end position="250"/>
    </location>
</feature>
<organism evidence="9 10">
    <name type="scientific">Billgrantia sulfidoxydans</name>
    <dbReference type="NCBI Taxonomy" id="2733484"/>
    <lineage>
        <taxon>Bacteria</taxon>
        <taxon>Pseudomonadati</taxon>
        <taxon>Pseudomonadota</taxon>
        <taxon>Gammaproteobacteria</taxon>
        <taxon>Oceanospirillales</taxon>
        <taxon>Halomonadaceae</taxon>
        <taxon>Billgrantia</taxon>
    </lineage>
</organism>
<evidence type="ECO:0000313" key="9">
    <source>
        <dbReference type="EMBL" id="QTP56273.1"/>
    </source>
</evidence>
<feature type="transmembrane region" description="Helical" evidence="7">
    <location>
        <begin position="295"/>
        <end position="314"/>
    </location>
</feature>
<name>A0ABX7W7B6_9GAMM</name>
<protein>
    <submittedName>
        <fullName evidence="9">Acyltransferase family protein</fullName>
    </submittedName>
</protein>
<comment type="subcellular location">
    <subcellularLocation>
        <location evidence="1">Cell membrane</location>
        <topology evidence="1">Multi-pass membrane protein</topology>
    </subcellularLocation>
</comment>
<sequence length="427" mass="46064">MDNARDPYPDALRTLALLVVVLGHWVATLPRFESERLVGTAHILDAWPPADYFTWLAQVVPLFVFVSAAVSVDGVRQRRRDGEPHLQWWAERGLGLARPTLTYLAVLAGLVLLSLLTREGILETLNHSLTVHLWFLLILLGVQLVLPLSVRADERWGIGAVLGLVLLILAVDALRARPGSFVELARFGSSVTAQHDRFAWGNAVLVWLVAQQLGIAWWNGRLVGRGVGVGLVLLGLAWLTVAVAVGYPVSMVNGNLGGHTNLLPPTLALLGVMWLQAGGVVLFETPVRTFLQRRRLGRSMALLGALGLQLYLWHKLAELPAAWLGQRFGWPLDAGMPSEPGFWLGRLKWIGLCALVIAPVLVAVAAFERHRRQAVAAAQGTPSIAAGGAALLAGLGVSLLLGAYPGALVGLPLVAMASWLLRAHRQA</sequence>
<feature type="transmembrane region" description="Helical" evidence="7">
    <location>
        <begin position="52"/>
        <end position="75"/>
    </location>
</feature>
<feature type="transmembrane region" description="Helical" evidence="7">
    <location>
        <begin position="156"/>
        <end position="178"/>
    </location>
</feature>